<evidence type="ECO:0000313" key="1">
    <source>
        <dbReference type="EMBL" id="KAL0133563.1"/>
    </source>
</evidence>
<dbReference type="Proteomes" id="UP001430953">
    <property type="component" value="Unassembled WGS sequence"/>
</dbReference>
<accession>A0AAW2H2B4</accession>
<name>A0AAW2H2B4_9HYME</name>
<dbReference type="AlphaFoldDB" id="A0AAW2H2B4"/>
<gene>
    <name evidence="1" type="ORF">PUN28_000947</name>
</gene>
<reference evidence="1 2" key="1">
    <citation type="submission" date="2023-03" db="EMBL/GenBank/DDBJ databases">
        <title>High recombination rates correlate with genetic variation in Cardiocondyla obscurior ants.</title>
        <authorList>
            <person name="Errbii M."/>
        </authorList>
    </citation>
    <scope>NUCLEOTIDE SEQUENCE [LARGE SCALE GENOMIC DNA]</scope>
    <source>
        <strain evidence="1">Alpha-2009</strain>
        <tissue evidence="1">Whole body</tissue>
    </source>
</reference>
<sequence>MTKLLLQKNVKKKKKSTQKNVYIKNAINNFPYASFVMCNNGTSRINQVCSYIVIQQTKHSGESTVMAIATGKEIETILAARSLAWKAPYVAILKYSARFFSRQVRTKYIFIKN</sequence>
<keyword evidence="2" id="KW-1185">Reference proteome</keyword>
<organism evidence="1 2">
    <name type="scientific">Cardiocondyla obscurior</name>
    <dbReference type="NCBI Taxonomy" id="286306"/>
    <lineage>
        <taxon>Eukaryota</taxon>
        <taxon>Metazoa</taxon>
        <taxon>Ecdysozoa</taxon>
        <taxon>Arthropoda</taxon>
        <taxon>Hexapoda</taxon>
        <taxon>Insecta</taxon>
        <taxon>Pterygota</taxon>
        <taxon>Neoptera</taxon>
        <taxon>Endopterygota</taxon>
        <taxon>Hymenoptera</taxon>
        <taxon>Apocrita</taxon>
        <taxon>Aculeata</taxon>
        <taxon>Formicoidea</taxon>
        <taxon>Formicidae</taxon>
        <taxon>Myrmicinae</taxon>
        <taxon>Cardiocondyla</taxon>
    </lineage>
</organism>
<evidence type="ECO:0000313" key="2">
    <source>
        <dbReference type="Proteomes" id="UP001430953"/>
    </source>
</evidence>
<proteinExistence type="predicted"/>
<dbReference type="EMBL" id="JADYXP020000001">
    <property type="protein sequence ID" value="KAL0133563.1"/>
    <property type="molecule type" value="Genomic_DNA"/>
</dbReference>
<comment type="caution">
    <text evidence="1">The sequence shown here is derived from an EMBL/GenBank/DDBJ whole genome shotgun (WGS) entry which is preliminary data.</text>
</comment>
<protein>
    <submittedName>
        <fullName evidence="1">Uncharacterized protein</fullName>
    </submittedName>
</protein>